<dbReference type="Proteomes" id="UP000018680">
    <property type="component" value="Chromosome"/>
</dbReference>
<keyword evidence="2" id="KW-1185">Reference proteome</keyword>
<reference evidence="1 2" key="1">
    <citation type="journal article" date="2015" name="Stand. Genomic Sci.">
        <title>Complete genome sequence and description of Salinispira pacifica gen. nov., sp. nov., a novel spirochaete isolated form a hypersaline microbial mat.</title>
        <authorList>
            <person name="Ben Hania W."/>
            <person name="Joseph M."/>
            <person name="Schumann P."/>
            <person name="Bunk B."/>
            <person name="Fiebig A."/>
            <person name="Sproer C."/>
            <person name="Klenk H.P."/>
            <person name="Fardeau M.L."/>
            <person name="Spring S."/>
        </authorList>
    </citation>
    <scope>NUCLEOTIDE SEQUENCE [LARGE SCALE GENOMIC DNA]</scope>
    <source>
        <strain evidence="1 2">L21-RPul-D2</strain>
    </source>
</reference>
<sequence>MFSATTDIDVSDLRFSLHIYLGENRIATRLKMEDSFDYDTVYEQYNTYYYHSDHPGCMAEQQCKAL</sequence>
<gene>
    <name evidence="1" type="ORF">L21SP2_1471</name>
</gene>
<proteinExistence type="predicted"/>
<dbReference type="RefSeq" id="WP_024267791.1">
    <property type="nucleotide sequence ID" value="NC_023035.1"/>
</dbReference>
<organism evidence="1 2">
    <name type="scientific">Salinispira pacifica</name>
    <dbReference type="NCBI Taxonomy" id="1307761"/>
    <lineage>
        <taxon>Bacteria</taxon>
        <taxon>Pseudomonadati</taxon>
        <taxon>Spirochaetota</taxon>
        <taxon>Spirochaetia</taxon>
        <taxon>Spirochaetales</taxon>
        <taxon>Spirochaetaceae</taxon>
        <taxon>Salinispira</taxon>
    </lineage>
</organism>
<evidence type="ECO:0000313" key="1">
    <source>
        <dbReference type="EMBL" id="AHC14868.1"/>
    </source>
</evidence>
<protein>
    <submittedName>
        <fullName evidence="1">YD repeat protein</fullName>
    </submittedName>
</protein>
<dbReference type="AlphaFoldDB" id="V5WGF5"/>
<evidence type="ECO:0000313" key="2">
    <source>
        <dbReference type="Proteomes" id="UP000018680"/>
    </source>
</evidence>
<accession>V5WGF5</accession>
<dbReference type="EMBL" id="CP006939">
    <property type="protein sequence ID" value="AHC14868.1"/>
    <property type="molecule type" value="Genomic_DNA"/>
</dbReference>
<dbReference type="STRING" id="1307761.L21SP2_1471"/>
<dbReference type="HOGENOM" id="CLU_2828734_0_0_12"/>
<name>V5WGF5_9SPIO</name>
<dbReference type="OrthoDB" id="353304at2"/>
<dbReference type="KEGG" id="slr:L21SP2_1471"/>